<gene>
    <name evidence="1" type="ORF">BaRGS_00013826</name>
</gene>
<evidence type="ECO:0000313" key="2">
    <source>
        <dbReference type="Proteomes" id="UP001519460"/>
    </source>
</evidence>
<sequence length="124" mass="14113">MTKTHTHPEYFKLKQFSLVELVDRTAGSVSLSAGLLRLSFLCRKDFSYSNLRPTPLPTPQPAPILVLTFCSWIVHYTAALMPVPAQLTRYHANVSDCFRMFCERCSSSLQAGRLKLQQVCWQAF</sequence>
<dbReference type="AlphaFoldDB" id="A0ABD0L6F8"/>
<evidence type="ECO:0000313" key="1">
    <source>
        <dbReference type="EMBL" id="KAK7494947.1"/>
    </source>
</evidence>
<dbReference type="Proteomes" id="UP001519460">
    <property type="component" value="Unassembled WGS sequence"/>
</dbReference>
<proteinExistence type="predicted"/>
<name>A0ABD0L6F8_9CAEN</name>
<protein>
    <submittedName>
        <fullName evidence="1">Uncharacterized protein</fullName>
    </submittedName>
</protein>
<dbReference type="EMBL" id="JACVVK020000079">
    <property type="protein sequence ID" value="KAK7494947.1"/>
    <property type="molecule type" value="Genomic_DNA"/>
</dbReference>
<reference evidence="1 2" key="1">
    <citation type="journal article" date="2023" name="Sci. Data">
        <title>Genome assembly of the Korean intertidal mud-creeper Batillaria attramentaria.</title>
        <authorList>
            <person name="Patra A.K."/>
            <person name="Ho P.T."/>
            <person name="Jun S."/>
            <person name="Lee S.J."/>
            <person name="Kim Y."/>
            <person name="Won Y.J."/>
        </authorList>
    </citation>
    <scope>NUCLEOTIDE SEQUENCE [LARGE SCALE GENOMIC DNA]</scope>
    <source>
        <strain evidence="1">Wonlab-2016</strain>
    </source>
</reference>
<comment type="caution">
    <text evidence="1">The sequence shown here is derived from an EMBL/GenBank/DDBJ whole genome shotgun (WGS) entry which is preliminary data.</text>
</comment>
<keyword evidence="2" id="KW-1185">Reference proteome</keyword>
<organism evidence="1 2">
    <name type="scientific">Batillaria attramentaria</name>
    <dbReference type="NCBI Taxonomy" id="370345"/>
    <lineage>
        <taxon>Eukaryota</taxon>
        <taxon>Metazoa</taxon>
        <taxon>Spiralia</taxon>
        <taxon>Lophotrochozoa</taxon>
        <taxon>Mollusca</taxon>
        <taxon>Gastropoda</taxon>
        <taxon>Caenogastropoda</taxon>
        <taxon>Sorbeoconcha</taxon>
        <taxon>Cerithioidea</taxon>
        <taxon>Batillariidae</taxon>
        <taxon>Batillaria</taxon>
    </lineage>
</organism>
<accession>A0ABD0L6F8</accession>